<dbReference type="Gene3D" id="3.90.550.10">
    <property type="entry name" value="Spore Coat Polysaccharide Biosynthesis Protein SpsA, Chain A"/>
    <property type="match status" value="1"/>
</dbReference>
<dbReference type="InterPro" id="IPR050256">
    <property type="entry name" value="Glycosyltransferase_2"/>
</dbReference>
<dbReference type="CDD" id="cd04179">
    <property type="entry name" value="DPM_DPG-synthase_like"/>
    <property type="match status" value="1"/>
</dbReference>
<keyword evidence="4" id="KW-1185">Reference proteome</keyword>
<dbReference type="KEGG" id="dbc:MFMK1_000695"/>
<dbReference type="EMBL" id="CP121694">
    <property type="protein sequence ID" value="WRO20905.1"/>
    <property type="molecule type" value="Genomic_DNA"/>
</dbReference>
<sequence>MKLIIQIPCYNEEKTLPITLKDLPREIFGVDTIEYLIINDGSNDRTIEVAKKLGVHHIVSFPNNRGLAKGFMAGIDACLRLDADIIVNTDGDNQYKGQDIPKLVKPILDGRAEVVVGDRQTDTIEHFSPLKKKLQKLGSWVVRLASDTNVNDTTSGFRAYAREAAMKLNVISEYSYTLETIIDTGRRKIAIENVPIGTNEQLRESRLFKSIRGYIQRSATTIIRIYTMYRPMKVFLTLGSIVFLLGLLVGFRYMYFFFSGQGDGHVQSLILTSIFLSSGVQIIMFGLLADAISANRKVNDEILYRIKRIEYDKVDKIKGYENSNVKVDIDYLLETAVTIEENEKA</sequence>
<dbReference type="Proteomes" id="UP001329915">
    <property type="component" value="Chromosome"/>
</dbReference>
<evidence type="ECO:0000256" key="1">
    <source>
        <dbReference type="SAM" id="Phobius"/>
    </source>
</evidence>
<gene>
    <name evidence="3" type="ORF">MFMK1_000695</name>
</gene>
<protein>
    <submittedName>
        <fullName evidence="3">Glycosyltransferase family 2 protein</fullName>
    </submittedName>
</protein>
<proteinExistence type="predicted"/>
<dbReference type="RefSeq" id="WP_366923782.1">
    <property type="nucleotide sequence ID" value="NZ_CP121694.1"/>
</dbReference>
<evidence type="ECO:0000313" key="3">
    <source>
        <dbReference type="EMBL" id="WRO20905.1"/>
    </source>
</evidence>
<keyword evidence="1" id="KW-1133">Transmembrane helix</keyword>
<dbReference type="PANTHER" id="PTHR48090">
    <property type="entry name" value="UNDECAPRENYL-PHOSPHATE 4-DEOXY-4-FORMAMIDO-L-ARABINOSE TRANSFERASE-RELATED"/>
    <property type="match status" value="1"/>
</dbReference>
<feature type="transmembrane region" description="Helical" evidence="1">
    <location>
        <begin position="268"/>
        <end position="289"/>
    </location>
</feature>
<dbReference type="Pfam" id="PF00535">
    <property type="entry name" value="Glycos_transf_2"/>
    <property type="match status" value="1"/>
</dbReference>
<evidence type="ECO:0000313" key="4">
    <source>
        <dbReference type="Proteomes" id="UP001329915"/>
    </source>
</evidence>
<dbReference type="InterPro" id="IPR029044">
    <property type="entry name" value="Nucleotide-diphossugar_trans"/>
</dbReference>
<feature type="domain" description="Glycosyltransferase 2-like" evidence="2">
    <location>
        <begin position="7"/>
        <end position="166"/>
    </location>
</feature>
<accession>A0AAU0UJ08</accession>
<name>A0AAU0UJ08_9FIRM</name>
<dbReference type="InterPro" id="IPR001173">
    <property type="entry name" value="Glyco_trans_2-like"/>
</dbReference>
<keyword evidence="1" id="KW-0812">Transmembrane</keyword>
<organism evidence="3 4">
    <name type="scientific">Metallumcola ferriviriculae</name>
    <dbReference type="NCBI Taxonomy" id="3039180"/>
    <lineage>
        <taxon>Bacteria</taxon>
        <taxon>Bacillati</taxon>
        <taxon>Bacillota</taxon>
        <taxon>Clostridia</taxon>
        <taxon>Neomoorellales</taxon>
        <taxon>Desulfitibacteraceae</taxon>
        <taxon>Metallumcola</taxon>
    </lineage>
</organism>
<dbReference type="PANTHER" id="PTHR48090:SF7">
    <property type="entry name" value="RFBJ PROTEIN"/>
    <property type="match status" value="1"/>
</dbReference>
<feature type="transmembrane region" description="Helical" evidence="1">
    <location>
        <begin position="234"/>
        <end position="256"/>
    </location>
</feature>
<evidence type="ECO:0000259" key="2">
    <source>
        <dbReference type="Pfam" id="PF00535"/>
    </source>
</evidence>
<dbReference type="SUPFAM" id="SSF53448">
    <property type="entry name" value="Nucleotide-diphospho-sugar transferases"/>
    <property type="match status" value="1"/>
</dbReference>
<dbReference type="AlphaFoldDB" id="A0AAU0UJ08"/>
<reference evidence="3 4" key="1">
    <citation type="submission" date="2023-04" db="EMBL/GenBank/DDBJ databases">
        <authorList>
            <person name="Hsu D."/>
        </authorList>
    </citation>
    <scope>NUCLEOTIDE SEQUENCE [LARGE SCALE GENOMIC DNA]</scope>
    <source>
        <strain evidence="3 4">MK1</strain>
    </source>
</reference>
<keyword evidence="1" id="KW-0472">Membrane</keyword>